<keyword evidence="4" id="KW-1185">Reference proteome</keyword>
<evidence type="ECO:0000313" key="4">
    <source>
        <dbReference type="Proteomes" id="UP000198393"/>
    </source>
</evidence>
<feature type="transmembrane region" description="Helical" evidence="1">
    <location>
        <begin position="33"/>
        <end position="51"/>
    </location>
</feature>
<dbReference type="OrthoDB" id="9796594at2"/>
<name>A0A239M386_EKHLU</name>
<keyword evidence="1" id="KW-0812">Transmembrane</keyword>
<dbReference type="EMBL" id="FZPD01000006">
    <property type="protein sequence ID" value="SNT36369.1"/>
    <property type="molecule type" value="Genomic_DNA"/>
</dbReference>
<dbReference type="InterPro" id="IPR005135">
    <property type="entry name" value="Endo/exonuclease/phosphatase"/>
</dbReference>
<feature type="domain" description="Endonuclease/exonuclease/phosphatase" evidence="2">
    <location>
        <begin position="101"/>
        <end position="309"/>
    </location>
</feature>
<keyword evidence="3" id="KW-0378">Hydrolase</keyword>
<evidence type="ECO:0000256" key="1">
    <source>
        <dbReference type="SAM" id="Phobius"/>
    </source>
</evidence>
<keyword evidence="3" id="KW-0540">Nuclease</keyword>
<dbReference type="Proteomes" id="UP000198393">
    <property type="component" value="Unassembled WGS sequence"/>
</dbReference>
<dbReference type="Pfam" id="PF03372">
    <property type="entry name" value="Exo_endo_phos"/>
    <property type="match status" value="1"/>
</dbReference>
<dbReference type="GO" id="GO:0004519">
    <property type="term" value="F:endonuclease activity"/>
    <property type="evidence" value="ECO:0007669"/>
    <property type="project" value="UniProtKB-KW"/>
</dbReference>
<dbReference type="InterPro" id="IPR036691">
    <property type="entry name" value="Endo/exonu/phosph_ase_sf"/>
</dbReference>
<reference evidence="3 4" key="1">
    <citation type="submission" date="2017-06" db="EMBL/GenBank/DDBJ databases">
        <authorList>
            <person name="Kim H.J."/>
            <person name="Triplett B.A."/>
        </authorList>
    </citation>
    <scope>NUCLEOTIDE SEQUENCE [LARGE SCALE GENOMIC DNA]</scope>
    <source>
        <strain evidence="3 4">DSM 19307</strain>
    </source>
</reference>
<proteinExistence type="predicted"/>
<dbReference type="GO" id="GO:0004527">
    <property type="term" value="F:exonuclease activity"/>
    <property type="evidence" value="ECO:0007669"/>
    <property type="project" value="UniProtKB-KW"/>
</dbReference>
<accession>A0A239M386</accession>
<dbReference type="RefSeq" id="WP_089358230.1">
    <property type="nucleotide sequence ID" value="NZ_FZPD01000006.1"/>
</dbReference>
<keyword evidence="1" id="KW-0472">Membrane</keyword>
<feature type="transmembrane region" description="Helical" evidence="1">
    <location>
        <begin position="58"/>
        <end position="81"/>
    </location>
</feature>
<organism evidence="3 4">
    <name type="scientific">Ekhidna lutea</name>
    <dbReference type="NCBI Taxonomy" id="447679"/>
    <lineage>
        <taxon>Bacteria</taxon>
        <taxon>Pseudomonadati</taxon>
        <taxon>Bacteroidota</taxon>
        <taxon>Cytophagia</taxon>
        <taxon>Cytophagales</taxon>
        <taxon>Reichenbachiellaceae</taxon>
        <taxon>Ekhidna</taxon>
    </lineage>
</organism>
<keyword evidence="3" id="KW-0255">Endonuclease</keyword>
<keyword evidence="1" id="KW-1133">Transmembrane helix</keyword>
<sequence>MKLILLILSIIFIIGSFATLSKRAEWWIRAFDFPYLQFAVLGLWCTIEWLLFHFPQGWIDGIICSLTMTFFAYRLIVIWPYTSLKRPPLPKSKDSNPISILSANVLMTNDDFDGFLKLQKRAEPDILLLVEVNEIWKEHIHPTLSKEYKYQVLHPLDNTYGMMLYSKLPLQDSEVKFLVEKDVPSIHTKLKHPSGELMQFYGLHPRPPAPGENDESTPRDAELVIVGRMARETSLPVIVAGDMNDVAWSHTTRLFMRVSGLLDPRMGRGFYNTFHAERPLLRWPLDHIFLSHHFRIKKLKRLDNFNSDHFPILAEVTLNPSAHALASKEHADREDKEEAKEILASL</sequence>
<evidence type="ECO:0000259" key="2">
    <source>
        <dbReference type="Pfam" id="PF03372"/>
    </source>
</evidence>
<dbReference type="AlphaFoldDB" id="A0A239M386"/>
<protein>
    <submittedName>
        <fullName evidence="3">Uncharacterized conserved protein YafD, endonuclease/exonuclease/phosphatase (EEP) superfamily</fullName>
    </submittedName>
</protein>
<evidence type="ECO:0000313" key="3">
    <source>
        <dbReference type="EMBL" id="SNT36369.1"/>
    </source>
</evidence>
<dbReference type="SUPFAM" id="SSF56219">
    <property type="entry name" value="DNase I-like"/>
    <property type="match status" value="1"/>
</dbReference>
<dbReference type="Gene3D" id="3.60.10.10">
    <property type="entry name" value="Endonuclease/exonuclease/phosphatase"/>
    <property type="match status" value="1"/>
</dbReference>
<keyword evidence="3" id="KW-0269">Exonuclease</keyword>
<gene>
    <name evidence="3" type="ORF">SAMN05421640_3562</name>
</gene>